<sequence length="160" mass="16921">MAYFLPNGITDDSPPKRSAMMSGSFGPIGGRFGGDASTAAPSTSMASDLTAFGAFGGILGGQTASTSAPSSAPSSSFLLHELGGEIHEPIWQATVKLVDQMNLKGAGLRDEEDELSCHSVSMHHSIADYSYQAAPPAQSIQKTKRLDRRALAYVRGRKFR</sequence>
<keyword evidence="3" id="KW-1185">Reference proteome</keyword>
<accession>A0AAD5M0R7</accession>
<gene>
    <name evidence="2" type="ORF">P43SY_007185</name>
</gene>
<organism evidence="2 3">
    <name type="scientific">Pythium insidiosum</name>
    <name type="common">Pythiosis disease agent</name>
    <dbReference type="NCBI Taxonomy" id="114742"/>
    <lineage>
        <taxon>Eukaryota</taxon>
        <taxon>Sar</taxon>
        <taxon>Stramenopiles</taxon>
        <taxon>Oomycota</taxon>
        <taxon>Peronosporomycetes</taxon>
        <taxon>Pythiales</taxon>
        <taxon>Pythiaceae</taxon>
        <taxon>Pythium</taxon>
    </lineage>
</organism>
<evidence type="ECO:0000313" key="3">
    <source>
        <dbReference type="Proteomes" id="UP001209570"/>
    </source>
</evidence>
<dbReference type="Proteomes" id="UP001209570">
    <property type="component" value="Unassembled WGS sequence"/>
</dbReference>
<proteinExistence type="predicted"/>
<protein>
    <submittedName>
        <fullName evidence="2">Uncharacterized protein</fullName>
    </submittedName>
</protein>
<dbReference type="EMBL" id="JAKCXM010000161">
    <property type="protein sequence ID" value="KAJ0400166.1"/>
    <property type="molecule type" value="Genomic_DNA"/>
</dbReference>
<evidence type="ECO:0000256" key="1">
    <source>
        <dbReference type="SAM" id="MobiDB-lite"/>
    </source>
</evidence>
<dbReference type="AlphaFoldDB" id="A0AAD5M0R7"/>
<reference evidence="2" key="1">
    <citation type="submission" date="2021-12" db="EMBL/GenBank/DDBJ databases">
        <title>Prjna785345.</title>
        <authorList>
            <person name="Rujirawat T."/>
            <person name="Krajaejun T."/>
        </authorList>
    </citation>
    <scope>NUCLEOTIDE SEQUENCE</scope>
    <source>
        <strain evidence="2">Pi057C3</strain>
    </source>
</reference>
<feature type="region of interest" description="Disordered" evidence="1">
    <location>
        <begin position="1"/>
        <end position="24"/>
    </location>
</feature>
<evidence type="ECO:0000313" key="2">
    <source>
        <dbReference type="EMBL" id="KAJ0400166.1"/>
    </source>
</evidence>
<comment type="caution">
    <text evidence="2">The sequence shown here is derived from an EMBL/GenBank/DDBJ whole genome shotgun (WGS) entry which is preliminary data.</text>
</comment>
<name>A0AAD5M0R7_PYTIN</name>